<evidence type="ECO:0000256" key="6">
    <source>
        <dbReference type="ARBA" id="ARBA00022722"/>
    </source>
</evidence>
<evidence type="ECO:0000256" key="2">
    <source>
        <dbReference type="ARBA" id="ARBA00001946"/>
    </source>
</evidence>
<evidence type="ECO:0000259" key="12">
    <source>
        <dbReference type="PROSITE" id="PS51975"/>
    </source>
</evidence>
<dbReference type="STRING" id="638303.Thal_0169"/>
<dbReference type="PANTHER" id="PTHR10954">
    <property type="entry name" value="RIBONUCLEASE H2 SUBUNIT A"/>
    <property type="match status" value="1"/>
</dbReference>
<dbReference type="InterPro" id="IPR036397">
    <property type="entry name" value="RNaseH_sf"/>
</dbReference>
<comment type="cofactor">
    <cofactor evidence="2">
        <name>Mg(2+)</name>
        <dbReference type="ChEBI" id="CHEBI:18420"/>
    </cofactor>
</comment>
<gene>
    <name evidence="13" type="ordered locus">Thal_0169</name>
</gene>
<dbReference type="OrthoDB" id="9777935at2"/>
<keyword evidence="6 10" id="KW-0540">Nuclease</keyword>
<evidence type="ECO:0000313" key="14">
    <source>
        <dbReference type="Proteomes" id="UP000002043"/>
    </source>
</evidence>
<feature type="domain" description="RNase H type-2" evidence="12">
    <location>
        <begin position="74"/>
        <end position="258"/>
    </location>
</feature>
<feature type="binding site" evidence="10">
    <location>
        <position position="179"/>
    </location>
    <ligand>
        <name>a divalent metal cation</name>
        <dbReference type="ChEBI" id="CHEBI:60240"/>
    </ligand>
</feature>
<evidence type="ECO:0000256" key="10">
    <source>
        <dbReference type="PROSITE-ProRule" id="PRU01319"/>
    </source>
</evidence>
<dbReference type="PROSITE" id="PS51975">
    <property type="entry name" value="RNASE_H_2"/>
    <property type="match status" value="1"/>
</dbReference>
<evidence type="ECO:0000256" key="9">
    <source>
        <dbReference type="ARBA" id="ARBA00022801"/>
    </source>
</evidence>
<evidence type="ECO:0000313" key="13">
    <source>
        <dbReference type="EMBL" id="ADC88805.1"/>
    </source>
</evidence>
<keyword evidence="8 10" id="KW-0255">Endonuclease</keyword>
<feature type="binding site" evidence="10">
    <location>
        <position position="80"/>
    </location>
    <ligand>
        <name>a divalent metal cation</name>
        <dbReference type="ChEBI" id="CHEBI:60240"/>
    </ligand>
</feature>
<evidence type="ECO:0000256" key="1">
    <source>
        <dbReference type="ARBA" id="ARBA00000077"/>
    </source>
</evidence>
<dbReference type="GO" id="GO:0046872">
    <property type="term" value="F:metal ion binding"/>
    <property type="evidence" value="ECO:0007669"/>
    <property type="project" value="UniProtKB-KW"/>
</dbReference>
<feature type="binding site" evidence="10">
    <location>
        <position position="81"/>
    </location>
    <ligand>
        <name>a divalent metal cation</name>
        <dbReference type="ChEBI" id="CHEBI:60240"/>
    </ligand>
</feature>
<dbReference type="Gene3D" id="3.30.310.10">
    <property type="entry name" value="TATA-Binding Protein"/>
    <property type="match status" value="1"/>
</dbReference>
<keyword evidence="5" id="KW-0963">Cytoplasm</keyword>
<evidence type="ECO:0000256" key="4">
    <source>
        <dbReference type="ARBA" id="ARBA00004496"/>
    </source>
</evidence>
<evidence type="ECO:0000256" key="3">
    <source>
        <dbReference type="ARBA" id="ARBA00004065"/>
    </source>
</evidence>
<dbReference type="GO" id="GO:0043137">
    <property type="term" value="P:DNA replication, removal of RNA primer"/>
    <property type="evidence" value="ECO:0007669"/>
    <property type="project" value="TreeGrafter"/>
</dbReference>
<evidence type="ECO:0000256" key="8">
    <source>
        <dbReference type="ARBA" id="ARBA00022759"/>
    </source>
</evidence>
<name>D3SNR8_THEAH</name>
<keyword evidence="9 10" id="KW-0378">Hydrolase</keyword>
<dbReference type="InterPro" id="IPR024567">
    <property type="entry name" value="RNase_HII/HIII_dom"/>
</dbReference>
<dbReference type="SUPFAM" id="SSF53098">
    <property type="entry name" value="Ribonuclease H-like"/>
    <property type="match status" value="1"/>
</dbReference>
<protein>
    <recommendedName>
        <fullName evidence="11">Ribonuclease</fullName>
        <ecNumber evidence="11">3.1.26.4</ecNumber>
    </recommendedName>
</protein>
<dbReference type="AlphaFoldDB" id="D3SNR8"/>
<dbReference type="RefSeq" id="WP_012991212.1">
    <property type="nucleotide sequence ID" value="NC_013894.1"/>
</dbReference>
<dbReference type="GO" id="GO:0004523">
    <property type="term" value="F:RNA-DNA hybrid ribonuclease activity"/>
    <property type="evidence" value="ECO:0007669"/>
    <property type="project" value="UniProtKB-UniRule"/>
</dbReference>
<proteinExistence type="inferred from homology"/>
<comment type="similarity">
    <text evidence="11">Belongs to the RNase HII family.</text>
</comment>
<dbReference type="GO" id="GO:0032299">
    <property type="term" value="C:ribonuclease H2 complex"/>
    <property type="evidence" value="ECO:0007669"/>
    <property type="project" value="TreeGrafter"/>
</dbReference>
<comment type="catalytic activity">
    <reaction evidence="1 10 11">
        <text>Endonucleolytic cleavage to 5'-phosphomonoester.</text>
        <dbReference type="EC" id="3.1.26.4"/>
    </reaction>
</comment>
<organism evidence="13 14">
    <name type="scientific">Thermocrinis albus (strain DSM 14484 / JCM 11386 / HI 11/12)</name>
    <dbReference type="NCBI Taxonomy" id="638303"/>
    <lineage>
        <taxon>Bacteria</taxon>
        <taxon>Pseudomonadati</taxon>
        <taxon>Aquificota</taxon>
        <taxon>Aquificia</taxon>
        <taxon>Aquificales</taxon>
        <taxon>Aquificaceae</taxon>
        <taxon>Thermocrinis</taxon>
    </lineage>
</organism>
<dbReference type="EC" id="3.1.26.4" evidence="11"/>
<dbReference type="InterPro" id="IPR001352">
    <property type="entry name" value="RNase_HII/HIII"/>
</dbReference>
<dbReference type="InterPro" id="IPR012337">
    <property type="entry name" value="RNaseH-like_sf"/>
</dbReference>
<keyword evidence="14" id="KW-1185">Reference proteome</keyword>
<keyword evidence="7 10" id="KW-0479">Metal-binding</keyword>
<dbReference type="eggNOG" id="COG1039">
    <property type="taxonomic scope" value="Bacteria"/>
</dbReference>
<dbReference type="InterPro" id="IPR012295">
    <property type="entry name" value="TBP_dom_sf"/>
</dbReference>
<reference evidence="14" key="1">
    <citation type="journal article" date="2010" name="Stand. Genomic Sci.">
        <title>Complete genome sequence of Thermocrinis albus type strain (HI 11/12T).</title>
        <authorList>
            <person name="Wirth R."/>
            <person name="Sikorski J."/>
            <person name="Brambilla E."/>
            <person name="Misra M."/>
            <person name="Lapidus A."/>
            <person name="Copeland A."/>
            <person name="Nolan M."/>
            <person name="Lucas S."/>
            <person name="Chen F."/>
            <person name="Tice H."/>
            <person name="Cheng J.F."/>
            <person name="Han C."/>
            <person name="Detter J.C."/>
            <person name="Tapia R."/>
            <person name="Bruce D."/>
            <person name="Goodwin L."/>
            <person name="Pitluck S."/>
            <person name="Pati A."/>
            <person name="Anderson I."/>
            <person name="Ivanova N."/>
            <person name="Mavromatis K."/>
            <person name="Mikhailova N."/>
            <person name="Chen A."/>
            <person name="Palaniappan K."/>
            <person name="Bilek Y."/>
            <person name="Hader T."/>
            <person name="Land M."/>
            <person name="Hauser L."/>
            <person name="Chang Y.J."/>
            <person name="Jeffries C.D."/>
            <person name="Tindall B.J."/>
            <person name="Rohde M."/>
            <person name="Goker M."/>
            <person name="Bristow J."/>
            <person name="Eisen J.A."/>
            <person name="Markowitz V."/>
            <person name="Hugenholtz P."/>
            <person name="Kyrpides N.C."/>
            <person name="Klenk H.P."/>
        </authorList>
    </citation>
    <scope>NUCLEOTIDE SEQUENCE [LARGE SCALE GENOMIC DNA]</scope>
    <source>
        <strain evidence="14">DSM 14484 / JCM 11386 / HI 11/12</strain>
    </source>
</reference>
<dbReference type="Pfam" id="PF01351">
    <property type="entry name" value="RNase_HII"/>
    <property type="match status" value="1"/>
</dbReference>
<dbReference type="Gene3D" id="3.30.420.10">
    <property type="entry name" value="Ribonuclease H-like superfamily/Ribonuclease H"/>
    <property type="match status" value="1"/>
</dbReference>
<dbReference type="EMBL" id="CP001931">
    <property type="protein sequence ID" value="ADC88805.1"/>
    <property type="molecule type" value="Genomic_DNA"/>
</dbReference>
<dbReference type="GO" id="GO:0005737">
    <property type="term" value="C:cytoplasm"/>
    <property type="evidence" value="ECO:0007669"/>
    <property type="project" value="UniProtKB-SubCell"/>
</dbReference>
<comment type="cofactor">
    <cofactor evidence="10">
        <name>Mn(2+)</name>
        <dbReference type="ChEBI" id="CHEBI:29035"/>
    </cofactor>
    <cofactor evidence="10">
        <name>Mg(2+)</name>
        <dbReference type="ChEBI" id="CHEBI:18420"/>
    </cofactor>
    <text evidence="10">Manganese or magnesium. Binds 1 divalent metal ion per monomer in the absence of substrate. May bind a second metal ion after substrate binding.</text>
</comment>
<evidence type="ECO:0000256" key="11">
    <source>
        <dbReference type="RuleBase" id="RU003515"/>
    </source>
</evidence>
<sequence>MNLTLKIPEELSEDLLSYLRGFGLKEAWVRGAVWSLQGEGVKVSYFPSGVVLIQGKGAERIRDLLLEKLGGLEGPVVGCDESGKGDVFGPLVVCCAVVKPENYLKLVQVAPRDGKSLTPQQIAKKFSLMQDLVDIRCRIMPPEELNALYKDMPNMNRVLTYLYKELLKEVPCQYPIVVDAYASRNPFGPKVTFVPKGEKNIAVACASIAARYHFLQWLQREGLPAGSSAKAMQEAHRILREDPERARRTIKLFFLQKE</sequence>
<evidence type="ECO:0000256" key="5">
    <source>
        <dbReference type="ARBA" id="ARBA00022490"/>
    </source>
</evidence>
<dbReference type="GO" id="GO:0006298">
    <property type="term" value="P:mismatch repair"/>
    <property type="evidence" value="ECO:0007669"/>
    <property type="project" value="TreeGrafter"/>
</dbReference>
<comment type="function">
    <text evidence="3 11">Endonuclease that specifically degrades the RNA of RNA-DNA hybrids.</text>
</comment>
<accession>D3SNR8</accession>
<evidence type="ECO:0000256" key="7">
    <source>
        <dbReference type="ARBA" id="ARBA00022723"/>
    </source>
</evidence>
<dbReference type="HOGENOM" id="CLU_059546_1_0_0"/>
<comment type="subcellular location">
    <subcellularLocation>
        <location evidence="4">Cytoplasm</location>
    </subcellularLocation>
</comment>
<dbReference type="KEGG" id="tal:Thal_0169"/>
<dbReference type="PANTHER" id="PTHR10954:SF18">
    <property type="entry name" value="RIBONUCLEASE HII"/>
    <property type="match status" value="1"/>
</dbReference>
<dbReference type="GO" id="GO:0003723">
    <property type="term" value="F:RNA binding"/>
    <property type="evidence" value="ECO:0007669"/>
    <property type="project" value="UniProtKB-UniRule"/>
</dbReference>
<dbReference type="Proteomes" id="UP000002043">
    <property type="component" value="Chromosome"/>
</dbReference>